<feature type="region of interest" description="Disordered" evidence="1">
    <location>
        <begin position="239"/>
        <end position="318"/>
    </location>
</feature>
<reference evidence="2" key="2">
    <citation type="submission" date="2020-05" db="UniProtKB">
        <authorList>
            <consortium name="EnsemblMetazoa"/>
        </authorList>
    </citation>
    <scope>IDENTIFICATION</scope>
    <source>
        <strain evidence="2">Indian</strain>
    </source>
</reference>
<protein>
    <submittedName>
        <fullName evidence="2">Uncharacterized protein</fullName>
    </submittedName>
</protein>
<feature type="compositionally biased region" description="Polar residues" evidence="1">
    <location>
        <begin position="239"/>
        <end position="256"/>
    </location>
</feature>
<evidence type="ECO:0000313" key="3">
    <source>
        <dbReference type="Proteomes" id="UP000076408"/>
    </source>
</evidence>
<feature type="compositionally biased region" description="Acidic residues" evidence="1">
    <location>
        <begin position="271"/>
        <end position="287"/>
    </location>
</feature>
<reference evidence="3" key="1">
    <citation type="journal article" date="2014" name="Genome Biol.">
        <title>Genome analysis of a major urban malaria vector mosquito, Anopheles stephensi.</title>
        <authorList>
            <person name="Jiang X."/>
            <person name="Peery A."/>
            <person name="Hall A.B."/>
            <person name="Sharma A."/>
            <person name="Chen X.G."/>
            <person name="Waterhouse R.M."/>
            <person name="Komissarov A."/>
            <person name="Riehle M.M."/>
            <person name="Shouche Y."/>
            <person name="Sharakhova M.V."/>
            <person name="Lawson D."/>
            <person name="Pakpour N."/>
            <person name="Arensburger P."/>
            <person name="Davidson V.L."/>
            <person name="Eiglmeier K."/>
            <person name="Emrich S."/>
            <person name="George P."/>
            <person name="Kennedy R.C."/>
            <person name="Mane S.P."/>
            <person name="Maslen G."/>
            <person name="Oringanje C."/>
            <person name="Qi Y."/>
            <person name="Settlage R."/>
            <person name="Tojo M."/>
            <person name="Tubio J.M."/>
            <person name="Unger M.F."/>
            <person name="Wang B."/>
            <person name="Vernick K.D."/>
            <person name="Ribeiro J.M."/>
            <person name="James A.A."/>
            <person name="Michel K."/>
            <person name="Riehle M.A."/>
            <person name="Luckhart S."/>
            <person name="Sharakhov I.V."/>
            <person name="Tu Z."/>
        </authorList>
    </citation>
    <scope>NUCLEOTIDE SEQUENCE [LARGE SCALE GENOMIC DNA]</scope>
    <source>
        <strain evidence="3">Indian</strain>
    </source>
</reference>
<evidence type="ECO:0000256" key="1">
    <source>
        <dbReference type="SAM" id="MobiDB-lite"/>
    </source>
</evidence>
<feature type="compositionally biased region" description="Basic and acidic residues" evidence="1">
    <location>
        <begin position="391"/>
        <end position="407"/>
    </location>
</feature>
<dbReference type="VEuPathDB" id="VectorBase:ASTEI04903"/>
<feature type="compositionally biased region" description="Low complexity" evidence="1">
    <location>
        <begin position="416"/>
        <end position="425"/>
    </location>
</feature>
<proteinExistence type="predicted"/>
<feature type="compositionally biased region" description="Low complexity" evidence="1">
    <location>
        <begin position="142"/>
        <end position="156"/>
    </location>
</feature>
<dbReference type="VEuPathDB" id="VectorBase:ASTEI20_043972"/>
<keyword evidence="3" id="KW-1185">Reference proteome</keyword>
<feature type="region of interest" description="Disordered" evidence="1">
    <location>
        <begin position="138"/>
        <end position="160"/>
    </location>
</feature>
<sequence>MSNGKRCSLPHVIQKVNYVAPASPATTLKLATVSEGSHLHLQPVSTVVTKYNYAVPQLTYTHYPQYQVYHHHQASPGTLQPAAAAAIYTAHQLHEHPEQHQQQQQQQHTAYAHQQPIYAHHPAAIHYTIPASLVHAGQHNYQQQPHHPQQQQQQQQLPLSHTQAIHYQPSQAGAPPAVPIVHQAPIATINQVHQAQQVYATQGQLTKYPLAAQSYYGAGGLQQNQIYSTVPSYGDPDTLTNLVNPTTPRFLTTSRRPSARPVPGDIRPITEYDDDDDDANDAGDNGEDGVLYRDEPTAASDQDEPCEKDGKKSGQPSAFNRSLYNMWRAYDVARTLLKASGASGAPAKPKPKPDTNSNTDRIQLIHPPGESEKKLKGKYYEGKYYGYYRHGRQDTAGDHGPHGDGSRTPKSVQPTSSPSPSSSSSHYTAFTQPSHVASIPLAAAHLKPVPQGVLQTQPSYYSTAATSNVQQQANVYYRNQLQQQQQQQQQAQQQQRVQIYSTAASPLQKSPLLYSAGQFSHPVPSQYAAYAYAPQQQQHPQHQSVATGALFQPQASLGKITYAQNAISPNVGGRGSIYLLH</sequence>
<feature type="region of interest" description="Disordered" evidence="1">
    <location>
        <begin position="391"/>
        <end position="429"/>
    </location>
</feature>
<dbReference type="EnsemblMetazoa" id="ASTEI04903-RA">
    <property type="protein sequence ID" value="ASTEI04903-PA"/>
    <property type="gene ID" value="ASTEI04903"/>
</dbReference>
<dbReference type="AlphaFoldDB" id="A0A182Y8W7"/>
<accession>A0A182Y8W7</accession>
<feature type="region of interest" description="Disordered" evidence="1">
    <location>
        <begin position="341"/>
        <end position="375"/>
    </location>
</feature>
<dbReference type="OMA" id="IHPPGES"/>
<dbReference type="Proteomes" id="UP000076408">
    <property type="component" value="Unassembled WGS sequence"/>
</dbReference>
<organism evidence="2 3">
    <name type="scientific">Anopheles stephensi</name>
    <name type="common">Indo-Pakistan malaria mosquito</name>
    <dbReference type="NCBI Taxonomy" id="30069"/>
    <lineage>
        <taxon>Eukaryota</taxon>
        <taxon>Metazoa</taxon>
        <taxon>Ecdysozoa</taxon>
        <taxon>Arthropoda</taxon>
        <taxon>Hexapoda</taxon>
        <taxon>Insecta</taxon>
        <taxon>Pterygota</taxon>
        <taxon>Neoptera</taxon>
        <taxon>Endopterygota</taxon>
        <taxon>Diptera</taxon>
        <taxon>Nematocera</taxon>
        <taxon>Culicoidea</taxon>
        <taxon>Culicidae</taxon>
        <taxon>Anophelinae</taxon>
        <taxon>Anopheles</taxon>
    </lineage>
</organism>
<dbReference type="VEuPathDB" id="VectorBase:ASTE003962"/>
<name>A0A182Y8W7_ANOST</name>
<dbReference type="STRING" id="30069.A0A182Y8W7"/>
<evidence type="ECO:0000313" key="2">
    <source>
        <dbReference type="EnsemblMetazoa" id="ASTEI04903-PA"/>
    </source>
</evidence>